<gene>
    <name evidence="1" type="ORF">ACOF00016_LOCUS17857</name>
</gene>
<accession>A0A7S3LEL2</accession>
<protein>
    <submittedName>
        <fullName evidence="1">Uncharacterized protein</fullName>
    </submittedName>
</protein>
<dbReference type="AlphaFoldDB" id="A0A7S3LEL2"/>
<organism evidence="1">
    <name type="scientific">Amphora coffeiformis</name>
    <dbReference type="NCBI Taxonomy" id="265554"/>
    <lineage>
        <taxon>Eukaryota</taxon>
        <taxon>Sar</taxon>
        <taxon>Stramenopiles</taxon>
        <taxon>Ochrophyta</taxon>
        <taxon>Bacillariophyta</taxon>
        <taxon>Bacillariophyceae</taxon>
        <taxon>Bacillariophycidae</taxon>
        <taxon>Thalassiophysales</taxon>
        <taxon>Catenulaceae</taxon>
        <taxon>Amphora</taxon>
    </lineage>
</organism>
<sequence length="226" mass="26026">MTIYCSPATKARLISADSFTRRTRGSDDEVSITSTFTIDLTGKQNLCPTDQRRRVTFDESRNVYHNTPADEACIQERWESSYDMRQMKTKTVFLAKEISRSDRCNVKQNTFSYPRVVMGVYLTCSTVLHETHESPLTVAQRKQFYKWIDAAESRIGIERVCIQEMRVDKYRRRAQVVDAVMDAQYRPGVLCESRDELIRKAAQSISRASRLFARELALALASSLQN</sequence>
<dbReference type="EMBL" id="HBIM01024109">
    <property type="protein sequence ID" value="CAE0421208.1"/>
    <property type="molecule type" value="Transcribed_RNA"/>
</dbReference>
<proteinExistence type="predicted"/>
<evidence type="ECO:0000313" key="1">
    <source>
        <dbReference type="EMBL" id="CAE0421208.1"/>
    </source>
</evidence>
<reference evidence="1" key="1">
    <citation type="submission" date="2021-01" db="EMBL/GenBank/DDBJ databases">
        <authorList>
            <person name="Corre E."/>
            <person name="Pelletier E."/>
            <person name="Niang G."/>
            <person name="Scheremetjew M."/>
            <person name="Finn R."/>
            <person name="Kale V."/>
            <person name="Holt S."/>
            <person name="Cochrane G."/>
            <person name="Meng A."/>
            <person name="Brown T."/>
            <person name="Cohen L."/>
        </authorList>
    </citation>
    <scope>NUCLEOTIDE SEQUENCE</scope>
    <source>
        <strain evidence="1">CCMP127</strain>
    </source>
</reference>
<name>A0A7S3LEL2_9STRA</name>